<comment type="caution">
    <text evidence="1">The sequence shown here is derived from an EMBL/GenBank/DDBJ whole genome shotgun (WGS) entry which is preliminary data.</text>
</comment>
<accession>A0ACB7IJV1</accession>
<protein>
    <submittedName>
        <fullName evidence="1">Uncharacterized protein</fullName>
    </submittedName>
</protein>
<name>A0ACB7IJV1_MANES</name>
<sequence length="355" mass="39514">MAGPGGLDEIEIMKLKKDIKRHEDNLTFLKSEENRVDESILQLQVISAKYHLNSTSQGTSKNGGSHNEEETMEQILKQETTAAAMLCQLKTHHSVLLSNLPVTKDVLGVVATLAGVENDNLNRLLSEFLGLETMLALVCKTFEGVKALEKYDWEGKIINSAGLHGLGCSMGRKINGRFLVICLEDLRPYSGGFVDDDIQKRLDLSKPRLADGSYPSGFVDFAVNMINLDYRNLFCVTAKGNGLRETLFYALFSHLQVYRTREEMLRALPCITDGAVSLDGGMINRHGAFALGNRTDVEVKFPVISSRNLPAADEVNVEYAIKVLKLEQLNISEDMRREQSLLEKTKAELIAKYNT</sequence>
<dbReference type="EMBL" id="CM004387">
    <property type="protein sequence ID" value="KAG8663716.1"/>
    <property type="molecule type" value="Genomic_DNA"/>
</dbReference>
<gene>
    <name evidence="1" type="ORF">MANES_01G245700v8</name>
</gene>
<reference evidence="2" key="1">
    <citation type="journal article" date="2016" name="Nat. Biotechnol.">
        <title>Sequencing wild and cultivated cassava and related species reveals extensive interspecific hybridization and genetic diversity.</title>
        <authorList>
            <person name="Bredeson J.V."/>
            <person name="Lyons J.B."/>
            <person name="Prochnik S.E."/>
            <person name="Wu G.A."/>
            <person name="Ha C.M."/>
            <person name="Edsinger-Gonzales E."/>
            <person name="Grimwood J."/>
            <person name="Schmutz J."/>
            <person name="Rabbi I.Y."/>
            <person name="Egesi C."/>
            <person name="Nauluvula P."/>
            <person name="Lebot V."/>
            <person name="Ndunguru J."/>
            <person name="Mkamilo G."/>
            <person name="Bart R.S."/>
            <person name="Setter T.L."/>
            <person name="Gleadow R.M."/>
            <person name="Kulakow P."/>
            <person name="Ferguson M.E."/>
            <person name="Rounsley S."/>
            <person name="Rokhsar D.S."/>
        </authorList>
    </citation>
    <scope>NUCLEOTIDE SEQUENCE [LARGE SCALE GENOMIC DNA]</scope>
    <source>
        <strain evidence="2">cv. AM560-2</strain>
    </source>
</reference>
<dbReference type="Proteomes" id="UP000091857">
    <property type="component" value="Chromosome 1"/>
</dbReference>
<evidence type="ECO:0000313" key="2">
    <source>
        <dbReference type="Proteomes" id="UP000091857"/>
    </source>
</evidence>
<keyword evidence="2" id="KW-1185">Reference proteome</keyword>
<proteinExistence type="predicted"/>
<evidence type="ECO:0000313" key="1">
    <source>
        <dbReference type="EMBL" id="KAG8663716.1"/>
    </source>
</evidence>
<organism evidence="1 2">
    <name type="scientific">Manihot esculenta</name>
    <name type="common">Cassava</name>
    <name type="synonym">Jatropha manihot</name>
    <dbReference type="NCBI Taxonomy" id="3983"/>
    <lineage>
        <taxon>Eukaryota</taxon>
        <taxon>Viridiplantae</taxon>
        <taxon>Streptophyta</taxon>
        <taxon>Embryophyta</taxon>
        <taxon>Tracheophyta</taxon>
        <taxon>Spermatophyta</taxon>
        <taxon>Magnoliopsida</taxon>
        <taxon>eudicotyledons</taxon>
        <taxon>Gunneridae</taxon>
        <taxon>Pentapetalae</taxon>
        <taxon>rosids</taxon>
        <taxon>fabids</taxon>
        <taxon>Malpighiales</taxon>
        <taxon>Euphorbiaceae</taxon>
        <taxon>Crotonoideae</taxon>
        <taxon>Manihoteae</taxon>
        <taxon>Manihot</taxon>
    </lineage>
</organism>